<reference evidence="3" key="1">
    <citation type="submission" date="2013-09" db="EMBL/GenBank/DDBJ databases">
        <title>The Genome Sequence of Anopheles maculatus species B.</title>
        <authorList>
            <consortium name="The Broad Institute Genomics Platform"/>
            <person name="Neafsey D.E."/>
            <person name="Besansky N."/>
            <person name="Howell P."/>
            <person name="Walton C."/>
            <person name="Young S.K."/>
            <person name="Zeng Q."/>
            <person name="Gargeya S."/>
            <person name="Fitzgerald M."/>
            <person name="Haas B."/>
            <person name="Abouelleil A."/>
            <person name="Allen A.W."/>
            <person name="Alvarado L."/>
            <person name="Arachchi H.M."/>
            <person name="Berlin A.M."/>
            <person name="Chapman S.B."/>
            <person name="Gainer-Dewar J."/>
            <person name="Goldberg J."/>
            <person name="Griggs A."/>
            <person name="Gujja S."/>
            <person name="Hansen M."/>
            <person name="Howarth C."/>
            <person name="Imamovic A."/>
            <person name="Ireland A."/>
            <person name="Larimer J."/>
            <person name="McCowan C."/>
            <person name="Murphy C."/>
            <person name="Pearson M."/>
            <person name="Poon T.W."/>
            <person name="Priest M."/>
            <person name="Roberts A."/>
            <person name="Saif S."/>
            <person name="Shea T."/>
            <person name="Sisk P."/>
            <person name="Sykes S."/>
            <person name="Wortman J."/>
            <person name="Nusbaum C."/>
            <person name="Birren B."/>
        </authorList>
    </citation>
    <scope>NUCLEOTIDE SEQUENCE [LARGE SCALE GENOMIC DNA]</scope>
    <source>
        <strain evidence="3">maculatus3</strain>
    </source>
</reference>
<feature type="compositionally biased region" description="Basic and acidic residues" evidence="1">
    <location>
        <begin position="1"/>
        <end position="12"/>
    </location>
</feature>
<evidence type="ECO:0000313" key="3">
    <source>
        <dbReference type="Proteomes" id="UP000075901"/>
    </source>
</evidence>
<feature type="compositionally biased region" description="Low complexity" evidence="1">
    <location>
        <begin position="372"/>
        <end position="386"/>
    </location>
</feature>
<name>A0A182SI18_9DIPT</name>
<sequence>MARPLGTKDPRLRRLFGLQSDDDDDRDDTSDGIKSPDPNPPSSPLHIGSPSRNHPLHPPVVSKPPAMISSGPRVDPRKRHAEKLLQETAAALQTTGGGGPFKNNSSIPQIDVQAILQKSAWYKDLGSQHKIMVNQQLAILSTEMKKYHNSDRSPEQLSDFMKFLSTSNMLQQILTYLNVYVDDSVTFCEVQAVPSLPPPALPLSTNIPPPTIGGPLPSMQLPIPLHVPPPIGVLPGSMNVPPPHQPPMFMGGPNGPFGQQEPPAGPPPPTGMMRPGLLGVSPNMPFEQFLAMGNVNKNDTGGSGGPGNNGPMPPWVQGNGNSMRNMRNNNRIGHNFRNNNDRWGNNNNGGGGGGQQMMMMGNNGNIPGGPGNNNNNNRRNNGNNNNRRMDRKK</sequence>
<organism evidence="2 3">
    <name type="scientific">Anopheles maculatus</name>
    <dbReference type="NCBI Taxonomy" id="74869"/>
    <lineage>
        <taxon>Eukaryota</taxon>
        <taxon>Metazoa</taxon>
        <taxon>Ecdysozoa</taxon>
        <taxon>Arthropoda</taxon>
        <taxon>Hexapoda</taxon>
        <taxon>Insecta</taxon>
        <taxon>Pterygota</taxon>
        <taxon>Neoptera</taxon>
        <taxon>Endopterygota</taxon>
        <taxon>Diptera</taxon>
        <taxon>Nematocera</taxon>
        <taxon>Culicoidea</taxon>
        <taxon>Culicidae</taxon>
        <taxon>Anophelinae</taxon>
        <taxon>Anopheles</taxon>
        <taxon>Anopheles maculatus group</taxon>
    </lineage>
</organism>
<feature type="compositionally biased region" description="Low complexity" evidence="1">
    <location>
        <begin position="356"/>
        <end position="365"/>
    </location>
</feature>
<dbReference type="VEuPathDB" id="VectorBase:AMAM007225"/>
<feature type="region of interest" description="Disordered" evidence="1">
    <location>
        <begin position="335"/>
        <end position="393"/>
    </location>
</feature>
<dbReference type="Proteomes" id="UP000075901">
    <property type="component" value="Unassembled WGS sequence"/>
</dbReference>
<dbReference type="AlphaFoldDB" id="A0A182SI18"/>
<feature type="compositionally biased region" description="Low complexity" evidence="1">
    <location>
        <begin position="335"/>
        <end position="346"/>
    </location>
</feature>
<evidence type="ECO:0000256" key="1">
    <source>
        <dbReference type="SAM" id="MobiDB-lite"/>
    </source>
</evidence>
<feature type="compositionally biased region" description="Acidic residues" evidence="1">
    <location>
        <begin position="20"/>
        <end position="30"/>
    </location>
</feature>
<accession>A0A182SI18</accession>
<feature type="region of interest" description="Disordered" evidence="1">
    <location>
        <begin position="1"/>
        <end position="77"/>
    </location>
</feature>
<evidence type="ECO:0000313" key="2">
    <source>
        <dbReference type="EnsemblMetazoa" id="AMAM007225-PA"/>
    </source>
</evidence>
<keyword evidence="3" id="KW-1185">Reference proteome</keyword>
<proteinExistence type="predicted"/>
<dbReference type="EnsemblMetazoa" id="AMAM007225-RA">
    <property type="protein sequence ID" value="AMAM007225-PA"/>
    <property type="gene ID" value="AMAM007225"/>
</dbReference>
<protein>
    <submittedName>
        <fullName evidence="2">Uncharacterized protein</fullName>
    </submittedName>
</protein>
<reference evidence="2" key="2">
    <citation type="submission" date="2020-05" db="UniProtKB">
        <authorList>
            <consortium name="EnsemblMetazoa"/>
        </authorList>
    </citation>
    <scope>IDENTIFICATION</scope>
    <source>
        <strain evidence="2">maculatus3</strain>
    </source>
</reference>